<dbReference type="InterPro" id="IPR050925">
    <property type="entry name" value="Rhomboid_protease_S54"/>
</dbReference>
<protein>
    <submittedName>
        <fullName evidence="9">Rhomboid protease gluP</fullName>
    </submittedName>
</protein>
<keyword evidence="3 7" id="KW-0812">Transmembrane</keyword>
<keyword evidence="5 7" id="KW-1133">Transmembrane helix</keyword>
<comment type="subcellular location">
    <subcellularLocation>
        <location evidence="1">Membrane</location>
        <topology evidence="1">Multi-pass membrane protein</topology>
    </subcellularLocation>
</comment>
<dbReference type="STRING" id="263475.AMD00_22395"/>
<feature type="transmembrane region" description="Helical" evidence="7">
    <location>
        <begin position="176"/>
        <end position="196"/>
    </location>
</feature>
<feature type="transmembrane region" description="Helical" evidence="7">
    <location>
        <begin position="12"/>
        <end position="37"/>
    </location>
</feature>
<evidence type="ECO:0000256" key="7">
    <source>
        <dbReference type="SAM" id="Phobius"/>
    </source>
</evidence>
<dbReference type="GO" id="GO:0004252">
    <property type="term" value="F:serine-type endopeptidase activity"/>
    <property type="evidence" value="ECO:0007669"/>
    <property type="project" value="InterPro"/>
</dbReference>
<keyword evidence="10" id="KW-1185">Reference proteome</keyword>
<feature type="domain" description="Peptidase S54 rhomboid" evidence="8">
    <location>
        <begin position="55"/>
        <end position="190"/>
    </location>
</feature>
<comment type="similarity">
    <text evidence="2">Belongs to the peptidase S54 family.</text>
</comment>
<evidence type="ECO:0000313" key="10">
    <source>
        <dbReference type="Proteomes" id="UP000036867"/>
    </source>
</evidence>
<evidence type="ECO:0000256" key="1">
    <source>
        <dbReference type="ARBA" id="ARBA00004141"/>
    </source>
</evidence>
<keyword evidence="9" id="KW-0645">Protease</keyword>
<sequence>MFNRRENFSQYIKYYPVVSLIIALNILVYAVGLIPIVGDNVFNLGAGANFLIADGEYWRLVTPIFLHAGFLHLLFNMFWLYLFGPELEKIAGKMRFFTIYFFAGLLGNVATYLMQPPNYISVGASGAIFGIFGAFAALVYYTRNTMPQLKQTIMPIIIVSIIMTFLQSNVNATAHLVGLLTGFVIGLIDFHPRRILNWRIKKKK</sequence>
<feature type="transmembrane region" description="Helical" evidence="7">
    <location>
        <begin position="94"/>
        <end position="113"/>
    </location>
</feature>
<evidence type="ECO:0000256" key="5">
    <source>
        <dbReference type="ARBA" id="ARBA00022989"/>
    </source>
</evidence>
<dbReference type="EMBL" id="LILB01000009">
    <property type="protein sequence ID" value="KOO47412.1"/>
    <property type="molecule type" value="Genomic_DNA"/>
</dbReference>
<dbReference type="PANTHER" id="PTHR43731:SF14">
    <property type="entry name" value="PRESENILIN-ASSOCIATED RHOMBOID-LIKE PROTEIN, MITOCHONDRIAL"/>
    <property type="match status" value="1"/>
</dbReference>
<comment type="caution">
    <text evidence="9">The sequence shown here is derived from an EMBL/GenBank/DDBJ whole genome shotgun (WGS) entry which is preliminary data.</text>
</comment>
<keyword evidence="4" id="KW-0378">Hydrolase</keyword>
<accession>A0A0M0L974</accession>
<proteinExistence type="inferred from homology"/>
<dbReference type="OrthoDB" id="9813074at2"/>
<dbReference type="GeneID" id="301138856"/>
<dbReference type="GO" id="GO:0016020">
    <property type="term" value="C:membrane"/>
    <property type="evidence" value="ECO:0007669"/>
    <property type="project" value="UniProtKB-SubCell"/>
</dbReference>
<evidence type="ECO:0000256" key="6">
    <source>
        <dbReference type="ARBA" id="ARBA00023136"/>
    </source>
</evidence>
<dbReference type="GO" id="GO:0006508">
    <property type="term" value="P:proteolysis"/>
    <property type="evidence" value="ECO:0007669"/>
    <property type="project" value="UniProtKB-KW"/>
</dbReference>
<dbReference type="InterPro" id="IPR035952">
    <property type="entry name" value="Rhomboid-like_sf"/>
</dbReference>
<dbReference type="RefSeq" id="WP_053419213.1">
    <property type="nucleotide sequence ID" value="NZ_LILB01000009.1"/>
</dbReference>
<dbReference type="PANTHER" id="PTHR43731">
    <property type="entry name" value="RHOMBOID PROTEASE"/>
    <property type="match status" value="1"/>
</dbReference>
<dbReference type="InterPro" id="IPR022764">
    <property type="entry name" value="Peptidase_S54_rhomboid_dom"/>
</dbReference>
<name>A0A0M0L974_9BACL</name>
<evidence type="ECO:0000256" key="2">
    <source>
        <dbReference type="ARBA" id="ARBA00009045"/>
    </source>
</evidence>
<evidence type="ECO:0000313" key="9">
    <source>
        <dbReference type="EMBL" id="KOO47412.1"/>
    </source>
</evidence>
<feature type="transmembrane region" description="Helical" evidence="7">
    <location>
        <begin position="153"/>
        <end position="170"/>
    </location>
</feature>
<gene>
    <name evidence="9" type="ORF">AMD00_22395</name>
</gene>
<reference evidence="10" key="1">
    <citation type="submission" date="2015-08" db="EMBL/GenBank/DDBJ databases">
        <title>Fjat-10028 dsm 16317.</title>
        <authorList>
            <person name="Liu B."/>
            <person name="Wang J."/>
            <person name="Zhu Y."/>
            <person name="Liu G."/>
            <person name="Chen Q."/>
            <person name="Chen Z."/>
            <person name="Lan J."/>
            <person name="Che J."/>
            <person name="Ge C."/>
            <person name="Shi H."/>
            <person name="Pan Z."/>
            <person name="Liu X."/>
        </authorList>
    </citation>
    <scope>NUCLEOTIDE SEQUENCE [LARGE SCALE GENOMIC DNA]</scope>
    <source>
        <strain evidence="10">DSM 16317</strain>
    </source>
</reference>
<evidence type="ECO:0000256" key="3">
    <source>
        <dbReference type="ARBA" id="ARBA00022692"/>
    </source>
</evidence>
<organism evidence="9 10">
    <name type="scientific">Viridibacillus arvi</name>
    <dbReference type="NCBI Taxonomy" id="263475"/>
    <lineage>
        <taxon>Bacteria</taxon>
        <taxon>Bacillati</taxon>
        <taxon>Bacillota</taxon>
        <taxon>Bacilli</taxon>
        <taxon>Bacillales</taxon>
        <taxon>Caryophanaceae</taxon>
        <taxon>Viridibacillus</taxon>
    </lineage>
</organism>
<evidence type="ECO:0000259" key="8">
    <source>
        <dbReference type="Pfam" id="PF01694"/>
    </source>
</evidence>
<evidence type="ECO:0000256" key="4">
    <source>
        <dbReference type="ARBA" id="ARBA00022801"/>
    </source>
</evidence>
<keyword evidence="6 7" id="KW-0472">Membrane</keyword>
<dbReference type="Gene3D" id="1.20.1540.10">
    <property type="entry name" value="Rhomboid-like"/>
    <property type="match status" value="1"/>
</dbReference>
<feature type="transmembrane region" description="Helical" evidence="7">
    <location>
        <begin position="57"/>
        <end position="82"/>
    </location>
</feature>
<dbReference type="AlphaFoldDB" id="A0A0M0L974"/>
<dbReference type="Proteomes" id="UP000036867">
    <property type="component" value="Unassembled WGS sequence"/>
</dbReference>
<dbReference type="SUPFAM" id="SSF144091">
    <property type="entry name" value="Rhomboid-like"/>
    <property type="match status" value="1"/>
</dbReference>
<feature type="transmembrane region" description="Helical" evidence="7">
    <location>
        <begin position="119"/>
        <end position="141"/>
    </location>
</feature>
<dbReference type="PATRIC" id="fig|263475.3.peg.280"/>
<dbReference type="Pfam" id="PF01694">
    <property type="entry name" value="Rhomboid"/>
    <property type="match status" value="1"/>
</dbReference>